<organism evidence="2 3">
    <name type="scientific">Microbulbifer variabilis</name>
    <dbReference type="NCBI Taxonomy" id="266805"/>
    <lineage>
        <taxon>Bacteria</taxon>
        <taxon>Pseudomonadati</taxon>
        <taxon>Pseudomonadota</taxon>
        <taxon>Gammaproteobacteria</taxon>
        <taxon>Cellvibrionales</taxon>
        <taxon>Microbulbiferaceae</taxon>
        <taxon>Microbulbifer</taxon>
    </lineage>
</organism>
<proteinExistence type="predicted"/>
<sequence>MKTILKLFFIIFLAGAAKANSIDEHRVKRADGTNISYYQIQQSPSKPSETLLLILQGSDCNSVLKIESIFTDYKNIWPEADLLLIEKYGIDSKLSYSLEDERADCPDQYIQNDNPEQRVSDIQDVLDAVRKDYKYQNYIILGGSEGAVIANLATARIDYIDATISFNGGGRKFIDDLIHSITSNHPVSEDPEMSIKEVKNFAAQILNSEEFDFEASQHSYNWWHQSLAIDQQEVLMSVDIPLLIIQGGRDLSVSPQMVDKMMLTLEDLGKDNIEYRKYKELDHGLKDINGRNMRKEVVKDINLWLKSKLKTSNKSQIPAN</sequence>
<reference evidence="2" key="1">
    <citation type="submission" date="2022-02" db="EMBL/GenBank/DDBJ databases">
        <title>Coral-associated bacteria.</title>
        <authorList>
            <person name="Tang K."/>
            <person name="Wang X."/>
        </authorList>
    </citation>
    <scope>NUCLEOTIDE SEQUENCE</scope>
    <source>
        <strain evidence="2">SCSIO 43006</strain>
    </source>
</reference>
<feature type="chain" id="PRO_5046288941" description="Alpha/beta hydrolase" evidence="1">
    <location>
        <begin position="20"/>
        <end position="320"/>
    </location>
</feature>
<evidence type="ECO:0000256" key="1">
    <source>
        <dbReference type="SAM" id="SignalP"/>
    </source>
</evidence>
<evidence type="ECO:0000313" key="3">
    <source>
        <dbReference type="Proteomes" id="UP001055658"/>
    </source>
</evidence>
<dbReference type="SUPFAM" id="SSF53474">
    <property type="entry name" value="alpha/beta-Hydrolases"/>
    <property type="match status" value="1"/>
</dbReference>
<keyword evidence="1" id="KW-0732">Signal</keyword>
<protein>
    <recommendedName>
        <fullName evidence="4">Alpha/beta hydrolase</fullName>
    </recommendedName>
</protein>
<dbReference type="InterPro" id="IPR053145">
    <property type="entry name" value="AB_hydrolase_Est10"/>
</dbReference>
<name>A0ABY4VG36_9GAMM</name>
<keyword evidence="3" id="KW-1185">Reference proteome</keyword>
<gene>
    <name evidence="2" type="ORF">MJO52_08920</name>
</gene>
<dbReference type="PANTHER" id="PTHR43265:SF1">
    <property type="entry name" value="ESTERASE ESTD"/>
    <property type="match status" value="1"/>
</dbReference>
<dbReference type="Proteomes" id="UP001055658">
    <property type="component" value="Chromosome"/>
</dbReference>
<dbReference type="RefSeq" id="WP_252085588.1">
    <property type="nucleotide sequence ID" value="NZ_CP092418.1"/>
</dbReference>
<feature type="signal peptide" evidence="1">
    <location>
        <begin position="1"/>
        <end position="19"/>
    </location>
</feature>
<dbReference type="Gene3D" id="3.40.50.1820">
    <property type="entry name" value="alpha/beta hydrolase"/>
    <property type="match status" value="1"/>
</dbReference>
<dbReference type="InterPro" id="IPR029058">
    <property type="entry name" value="AB_hydrolase_fold"/>
</dbReference>
<dbReference type="PANTHER" id="PTHR43265">
    <property type="entry name" value="ESTERASE ESTD"/>
    <property type="match status" value="1"/>
</dbReference>
<evidence type="ECO:0008006" key="4">
    <source>
        <dbReference type="Google" id="ProtNLM"/>
    </source>
</evidence>
<evidence type="ECO:0000313" key="2">
    <source>
        <dbReference type="EMBL" id="USD23242.1"/>
    </source>
</evidence>
<accession>A0ABY4VG36</accession>
<dbReference type="EMBL" id="CP092418">
    <property type="protein sequence ID" value="USD23242.1"/>
    <property type="molecule type" value="Genomic_DNA"/>
</dbReference>